<sequence length="353" mass="38095">MRVGINLPVEDWRRCGPVAAAAEAAGIDLVTTNENKHEPFTPLAFAGLATTRLELATSVAIAFPRSPMIVASMSWELARHTGGRFVLGLGTQVRAHNERRFSVPWVAPAARMGEYVQALRAIWECWETGGKLDYAGEHYRFSLMNEGFSPGPNHLPMPPVTIAAVGPLMLRTAARLCDGVRLHSFATRAYLENQVGPMIAKGLAEAGMPREAFEVSGGGFVATGPDAAAVQAEAERIRGRVAWYASTPAYRTVLEEHGLGELGLRLSAMARRNEFSEMAALIPDEVLHLFAAIGRYDEIAERIAARFGGLVDTVVIPFPAEVDPGAVRAVVREVQAIPARFTGFQTQRPAPGG</sequence>
<evidence type="ECO:0000313" key="2">
    <source>
        <dbReference type="EMBL" id="MCO6418671.1"/>
    </source>
</evidence>
<reference evidence="2 3" key="1">
    <citation type="submission" date="2021-12" db="EMBL/GenBank/DDBJ databases">
        <title>Siccirubricoccus leaddurans sp. nov., a high concentration Zn2+ tolerance bacterium.</title>
        <authorList>
            <person name="Cao Y."/>
        </authorList>
    </citation>
    <scope>NUCLEOTIDE SEQUENCE [LARGE SCALE GENOMIC DNA]</scope>
    <source>
        <strain evidence="2 3">KC 17139</strain>
    </source>
</reference>
<dbReference type="InterPro" id="IPR011251">
    <property type="entry name" value="Luciferase-like_dom"/>
</dbReference>
<gene>
    <name evidence="2" type="ORF">JYK14_21290</name>
</gene>
<proteinExistence type="predicted"/>
<dbReference type="InterPro" id="IPR036661">
    <property type="entry name" value="Luciferase-like_sf"/>
</dbReference>
<dbReference type="GO" id="GO:0016491">
    <property type="term" value="F:oxidoreductase activity"/>
    <property type="evidence" value="ECO:0007669"/>
    <property type="project" value="UniProtKB-KW"/>
</dbReference>
<dbReference type="Proteomes" id="UP001523392">
    <property type="component" value="Unassembled WGS sequence"/>
</dbReference>
<dbReference type="NCBIfam" id="TIGR03617">
    <property type="entry name" value="F420_MSMEG_2256"/>
    <property type="match status" value="1"/>
</dbReference>
<dbReference type="Gene3D" id="3.20.20.30">
    <property type="entry name" value="Luciferase-like domain"/>
    <property type="match status" value="1"/>
</dbReference>
<organism evidence="2 3">
    <name type="scientific">Siccirubricoccus soli</name>
    <dbReference type="NCBI Taxonomy" id="2899147"/>
    <lineage>
        <taxon>Bacteria</taxon>
        <taxon>Pseudomonadati</taxon>
        <taxon>Pseudomonadota</taxon>
        <taxon>Alphaproteobacteria</taxon>
        <taxon>Acetobacterales</taxon>
        <taxon>Roseomonadaceae</taxon>
        <taxon>Siccirubricoccus</taxon>
    </lineage>
</organism>
<comment type="caution">
    <text evidence="2">The sequence shown here is derived from an EMBL/GenBank/DDBJ whole genome shotgun (WGS) entry which is preliminary data.</text>
</comment>
<dbReference type="PANTHER" id="PTHR43244">
    <property type="match status" value="1"/>
</dbReference>
<keyword evidence="2" id="KW-0560">Oxidoreductase</keyword>
<dbReference type="CDD" id="cd01097">
    <property type="entry name" value="Tetrahydromethanopterin_reductase"/>
    <property type="match status" value="1"/>
</dbReference>
<dbReference type="PANTHER" id="PTHR43244:SF2">
    <property type="entry name" value="CONSERVED HYPOTHETICAL ALANINE AND PROLINE-RICH PROTEIN"/>
    <property type="match status" value="1"/>
</dbReference>
<protein>
    <submittedName>
        <fullName evidence="2">TIGR03617 family F420-dependent LLM class oxidoreductase</fullName>
        <ecNumber evidence="2">1.-.-.-</ecNumber>
    </submittedName>
</protein>
<dbReference type="RefSeq" id="WP_252955299.1">
    <property type="nucleotide sequence ID" value="NZ_JAFIRR010000147.1"/>
</dbReference>
<accession>A0ABT1D9R7</accession>
<dbReference type="InterPro" id="IPR050564">
    <property type="entry name" value="F420-G6PD/mer"/>
</dbReference>
<evidence type="ECO:0000313" key="3">
    <source>
        <dbReference type="Proteomes" id="UP001523392"/>
    </source>
</evidence>
<feature type="domain" description="Luciferase-like" evidence="1">
    <location>
        <begin position="10"/>
        <end position="311"/>
    </location>
</feature>
<dbReference type="Pfam" id="PF00296">
    <property type="entry name" value="Bac_luciferase"/>
    <property type="match status" value="1"/>
</dbReference>
<evidence type="ECO:0000259" key="1">
    <source>
        <dbReference type="Pfam" id="PF00296"/>
    </source>
</evidence>
<dbReference type="InterPro" id="IPR019919">
    <property type="entry name" value="Lucif-like_OxRdtase_MSMEG_2256"/>
</dbReference>
<name>A0ABT1D9R7_9PROT</name>
<dbReference type="EC" id="1.-.-.-" evidence="2"/>
<dbReference type="EMBL" id="JAFIRR010000147">
    <property type="protein sequence ID" value="MCO6418671.1"/>
    <property type="molecule type" value="Genomic_DNA"/>
</dbReference>
<dbReference type="SUPFAM" id="SSF51679">
    <property type="entry name" value="Bacterial luciferase-like"/>
    <property type="match status" value="1"/>
</dbReference>
<keyword evidence="3" id="KW-1185">Reference proteome</keyword>